<evidence type="ECO:0000256" key="1">
    <source>
        <dbReference type="SAM" id="Phobius"/>
    </source>
</evidence>
<evidence type="ECO:0000313" key="2">
    <source>
        <dbReference type="EMBL" id="KAF7333318.1"/>
    </source>
</evidence>
<sequence length="187" mass="20692">MEDNKAKAARFIAQYTTQFVAILSAAQVTNPVVDPRIVYVLGGVTNITLTAFTAGRILWVQHAAAHAGLDNMVRRRYNTAIRILLESGAIYCIAAILLAITHSRSEDDLLFHYMVIGIAGQLENIIPTFTLVYVGLKNTADNDRTTGKDSISFNHQNPVCAVQPCRQPEWSILDIKEGNEDDRGEYV</sequence>
<feature type="transmembrane region" description="Helical" evidence="1">
    <location>
        <begin position="37"/>
        <end position="59"/>
    </location>
</feature>
<name>A0A8H6X2P9_9AGAR</name>
<keyword evidence="1" id="KW-1133">Transmembrane helix</keyword>
<gene>
    <name evidence="2" type="ORF">MVEN_02346800</name>
</gene>
<dbReference type="Proteomes" id="UP000620124">
    <property type="component" value="Unassembled WGS sequence"/>
</dbReference>
<feature type="transmembrane region" description="Helical" evidence="1">
    <location>
        <begin position="80"/>
        <end position="101"/>
    </location>
</feature>
<comment type="caution">
    <text evidence="2">The sequence shown here is derived from an EMBL/GenBank/DDBJ whole genome shotgun (WGS) entry which is preliminary data.</text>
</comment>
<feature type="transmembrane region" description="Helical" evidence="1">
    <location>
        <begin position="113"/>
        <end position="136"/>
    </location>
</feature>
<organism evidence="2 3">
    <name type="scientific">Mycena venus</name>
    <dbReference type="NCBI Taxonomy" id="2733690"/>
    <lineage>
        <taxon>Eukaryota</taxon>
        <taxon>Fungi</taxon>
        <taxon>Dikarya</taxon>
        <taxon>Basidiomycota</taxon>
        <taxon>Agaricomycotina</taxon>
        <taxon>Agaricomycetes</taxon>
        <taxon>Agaricomycetidae</taxon>
        <taxon>Agaricales</taxon>
        <taxon>Marasmiineae</taxon>
        <taxon>Mycenaceae</taxon>
        <taxon>Mycena</taxon>
    </lineage>
</organism>
<keyword evidence="1" id="KW-0812">Transmembrane</keyword>
<proteinExistence type="predicted"/>
<protein>
    <submittedName>
        <fullName evidence="2">Uncharacterized protein</fullName>
    </submittedName>
</protein>
<reference evidence="2" key="1">
    <citation type="submission" date="2020-05" db="EMBL/GenBank/DDBJ databases">
        <title>Mycena genomes resolve the evolution of fungal bioluminescence.</title>
        <authorList>
            <person name="Tsai I.J."/>
        </authorList>
    </citation>
    <scope>NUCLEOTIDE SEQUENCE</scope>
    <source>
        <strain evidence="2">CCC161011</strain>
    </source>
</reference>
<dbReference type="OrthoDB" id="3019750at2759"/>
<evidence type="ECO:0000313" key="3">
    <source>
        <dbReference type="Proteomes" id="UP000620124"/>
    </source>
</evidence>
<dbReference type="AlphaFoldDB" id="A0A8H6X2P9"/>
<keyword evidence="1" id="KW-0472">Membrane</keyword>
<accession>A0A8H6X2P9</accession>
<keyword evidence="3" id="KW-1185">Reference proteome</keyword>
<dbReference type="EMBL" id="JACAZI010000029">
    <property type="protein sequence ID" value="KAF7333318.1"/>
    <property type="molecule type" value="Genomic_DNA"/>
</dbReference>